<feature type="transmembrane region" description="Helical" evidence="9">
    <location>
        <begin position="129"/>
        <end position="149"/>
    </location>
</feature>
<comment type="subcellular location">
    <subcellularLocation>
        <location evidence="9">Cell membrane</location>
        <topology evidence="9">Multi-pass membrane protein</topology>
    </subcellularLocation>
</comment>
<keyword evidence="5 9" id="KW-0064">Aspartyl protease</keyword>
<dbReference type="InterPro" id="IPR001872">
    <property type="entry name" value="Peptidase_A8"/>
</dbReference>
<keyword evidence="4 9" id="KW-0812">Transmembrane</keyword>
<keyword evidence="8 9" id="KW-0472">Membrane</keyword>
<evidence type="ECO:0000256" key="3">
    <source>
        <dbReference type="ARBA" id="ARBA00022670"/>
    </source>
</evidence>
<evidence type="ECO:0000256" key="9">
    <source>
        <dbReference type="HAMAP-Rule" id="MF_00161"/>
    </source>
</evidence>
<sequence length="161" mass="17672">MREGKLGGGWFLPVGLVLVAVDQMAKLLVEGRMRVGLEVPILPGFFSLTRVHNTGVAFGMAQGNNLLTGFLALLILIFAGWMARTWDWRERWIQVVAGLVAGGAVGNLIDRVRLGYVLDFLDFHYGAWSWPAFNVADAAISVGVGYLFLGWMTGRSVEKKC</sequence>
<evidence type="ECO:0000256" key="5">
    <source>
        <dbReference type="ARBA" id="ARBA00022750"/>
    </source>
</evidence>
<dbReference type="AlphaFoldDB" id="A0A0R2X9A0"/>
<dbReference type="PROSITE" id="PS00855">
    <property type="entry name" value="SPASE_II"/>
    <property type="match status" value="1"/>
</dbReference>
<evidence type="ECO:0000256" key="10">
    <source>
        <dbReference type="RuleBase" id="RU000594"/>
    </source>
</evidence>
<feature type="transmembrane region" description="Helical" evidence="9">
    <location>
        <begin position="66"/>
        <end position="83"/>
    </location>
</feature>
<dbReference type="PRINTS" id="PR00781">
    <property type="entry name" value="LIPOSIGPTASE"/>
</dbReference>
<organism evidence="12 13">
    <name type="scientific">Verrucomicrobia subdivision 6 bacterium BACL9 MAG-120820-bin42</name>
    <dbReference type="NCBI Taxonomy" id="1655634"/>
    <lineage>
        <taxon>Bacteria</taxon>
        <taxon>Pseudomonadati</taxon>
        <taxon>Verrucomicrobiota</taxon>
        <taxon>Verrucomicrobiia</taxon>
        <taxon>Verrucomicrobiales</taxon>
        <taxon>Verrucomicrobia subdivision 6</taxon>
    </lineage>
</organism>
<evidence type="ECO:0000256" key="1">
    <source>
        <dbReference type="ARBA" id="ARBA00006139"/>
    </source>
</evidence>
<keyword evidence="2 9" id="KW-1003">Cell membrane</keyword>
<evidence type="ECO:0000256" key="8">
    <source>
        <dbReference type="ARBA" id="ARBA00023136"/>
    </source>
</evidence>
<keyword evidence="3 9" id="KW-0645">Protease</keyword>
<keyword evidence="7 9" id="KW-1133">Transmembrane helix</keyword>
<dbReference type="EC" id="3.4.23.36" evidence="9"/>
<dbReference type="GO" id="GO:0005886">
    <property type="term" value="C:plasma membrane"/>
    <property type="evidence" value="ECO:0007669"/>
    <property type="project" value="UniProtKB-SubCell"/>
</dbReference>
<dbReference type="Proteomes" id="UP000051557">
    <property type="component" value="Unassembled WGS sequence"/>
</dbReference>
<dbReference type="UniPathway" id="UPA00665"/>
<evidence type="ECO:0000256" key="2">
    <source>
        <dbReference type="ARBA" id="ARBA00022475"/>
    </source>
</evidence>
<dbReference type="PANTHER" id="PTHR33695:SF1">
    <property type="entry name" value="LIPOPROTEIN SIGNAL PEPTIDASE"/>
    <property type="match status" value="1"/>
</dbReference>
<comment type="caution">
    <text evidence="12">The sequence shown here is derived from an EMBL/GenBank/DDBJ whole genome shotgun (WGS) entry which is preliminary data.</text>
</comment>
<accession>A0A0R2X9A0</accession>
<dbReference type="PANTHER" id="PTHR33695">
    <property type="entry name" value="LIPOPROTEIN SIGNAL PEPTIDASE"/>
    <property type="match status" value="1"/>
</dbReference>
<dbReference type="EMBL" id="LIDM01000075">
    <property type="protein sequence ID" value="KRP32664.1"/>
    <property type="molecule type" value="Genomic_DNA"/>
</dbReference>
<dbReference type="GO" id="GO:0006508">
    <property type="term" value="P:proteolysis"/>
    <property type="evidence" value="ECO:0007669"/>
    <property type="project" value="UniProtKB-KW"/>
</dbReference>
<feature type="active site" evidence="9">
    <location>
        <position position="119"/>
    </location>
</feature>
<reference evidence="12 13" key="1">
    <citation type="submission" date="2015-10" db="EMBL/GenBank/DDBJ databases">
        <title>Metagenome-Assembled Genomes uncover a global brackish microbiome.</title>
        <authorList>
            <person name="Hugerth L.W."/>
            <person name="Larsson J."/>
            <person name="Alneberg J."/>
            <person name="Lindh M.V."/>
            <person name="Legrand C."/>
            <person name="Pinhassi J."/>
            <person name="Andersson A.F."/>
        </authorList>
    </citation>
    <scope>NUCLEOTIDE SEQUENCE [LARGE SCALE GENOMIC DNA]</scope>
    <source>
        <strain evidence="12">BACL9 MAG-120820-bin42</strain>
    </source>
</reference>
<feature type="transmembrane region" description="Helical" evidence="9">
    <location>
        <begin position="6"/>
        <end position="29"/>
    </location>
</feature>
<comment type="similarity">
    <text evidence="1 9 11">Belongs to the peptidase A8 family.</text>
</comment>
<dbReference type="NCBIfam" id="TIGR00077">
    <property type="entry name" value="lspA"/>
    <property type="match status" value="1"/>
</dbReference>
<feature type="transmembrane region" description="Helical" evidence="9">
    <location>
        <begin position="92"/>
        <end position="109"/>
    </location>
</feature>
<proteinExistence type="inferred from homology"/>
<evidence type="ECO:0000313" key="12">
    <source>
        <dbReference type="EMBL" id="KRP32664.1"/>
    </source>
</evidence>
<evidence type="ECO:0000256" key="4">
    <source>
        <dbReference type="ARBA" id="ARBA00022692"/>
    </source>
</evidence>
<dbReference type="Pfam" id="PF01252">
    <property type="entry name" value="Peptidase_A8"/>
    <property type="match status" value="1"/>
</dbReference>
<feature type="active site" evidence="9">
    <location>
        <position position="137"/>
    </location>
</feature>
<gene>
    <name evidence="9" type="primary">lspA</name>
    <name evidence="12" type="ORF">ABS32_02890</name>
</gene>
<comment type="catalytic activity">
    <reaction evidence="9 10">
        <text>Release of signal peptides from bacterial membrane prolipoproteins. Hydrolyzes -Xaa-Yaa-Zaa-|-(S,diacylglyceryl)Cys-, in which Xaa is hydrophobic (preferably Leu), and Yaa (Ala or Ser) and Zaa (Gly or Ala) have small, neutral side chains.</text>
        <dbReference type="EC" id="3.4.23.36"/>
    </reaction>
</comment>
<dbReference type="HAMAP" id="MF_00161">
    <property type="entry name" value="LspA"/>
    <property type="match status" value="1"/>
</dbReference>
<evidence type="ECO:0000313" key="13">
    <source>
        <dbReference type="Proteomes" id="UP000051557"/>
    </source>
</evidence>
<evidence type="ECO:0000256" key="11">
    <source>
        <dbReference type="RuleBase" id="RU004181"/>
    </source>
</evidence>
<evidence type="ECO:0000256" key="6">
    <source>
        <dbReference type="ARBA" id="ARBA00022801"/>
    </source>
</evidence>
<protein>
    <recommendedName>
        <fullName evidence="9">Lipoprotein signal peptidase</fullName>
        <ecNumber evidence="9">3.4.23.36</ecNumber>
    </recommendedName>
    <alternativeName>
        <fullName evidence="9">Prolipoprotein signal peptidase</fullName>
    </alternativeName>
    <alternativeName>
        <fullName evidence="9">Signal peptidase II</fullName>
        <shortName evidence="9">SPase II</shortName>
    </alternativeName>
</protein>
<keyword evidence="6 9" id="KW-0378">Hydrolase</keyword>
<comment type="function">
    <text evidence="9 10">This protein specifically catalyzes the removal of signal peptides from prolipoproteins.</text>
</comment>
<evidence type="ECO:0000256" key="7">
    <source>
        <dbReference type="ARBA" id="ARBA00022989"/>
    </source>
</evidence>
<comment type="pathway">
    <text evidence="9">Protein modification; lipoprotein biosynthesis (signal peptide cleavage).</text>
</comment>
<dbReference type="GO" id="GO:0004190">
    <property type="term" value="F:aspartic-type endopeptidase activity"/>
    <property type="evidence" value="ECO:0007669"/>
    <property type="project" value="UniProtKB-UniRule"/>
</dbReference>
<name>A0A0R2X9A0_9BACT</name>